<evidence type="ECO:0000313" key="3">
    <source>
        <dbReference type="Proteomes" id="UP001196530"/>
    </source>
</evidence>
<evidence type="ECO:0000256" key="1">
    <source>
        <dbReference type="SAM" id="Coils"/>
    </source>
</evidence>
<dbReference type="RefSeq" id="XP_043057559.1">
    <property type="nucleotide sequence ID" value="XM_043205729.1"/>
</dbReference>
<feature type="coiled-coil region" evidence="1">
    <location>
        <begin position="528"/>
        <end position="619"/>
    </location>
</feature>
<proteinExistence type="predicted"/>
<dbReference type="Gene3D" id="3.40.50.12360">
    <property type="match status" value="1"/>
</dbReference>
<evidence type="ECO:0008006" key="4">
    <source>
        <dbReference type="Google" id="ProtNLM"/>
    </source>
</evidence>
<comment type="caution">
    <text evidence="2">The sequence shown here is derived from an EMBL/GenBank/DDBJ whole genome shotgun (WGS) entry which is preliminary data.</text>
</comment>
<dbReference type="GO" id="GO:0070823">
    <property type="term" value="C:HDA1 complex"/>
    <property type="evidence" value="ECO:0007669"/>
    <property type="project" value="InterPro"/>
</dbReference>
<dbReference type="Pfam" id="PF11496">
    <property type="entry name" value="HDA2-3"/>
    <property type="match status" value="1"/>
</dbReference>
<dbReference type="InterPro" id="IPR021006">
    <property type="entry name" value="Hda2/3"/>
</dbReference>
<name>A0AAN6DDI6_PICAN</name>
<gene>
    <name evidence="2" type="ORF">KL928_004972</name>
</gene>
<sequence length="654" mass="76115">MNLLKILDAKPEPTIADEHFNVNEEYQLSNDYKIPTPMSDFQKELTDQIVSLHYSDILKFFERVDDTRENDRVVLDSLETMLLNTQLVCSHPYLLIDHYFPKSLTARDIPKRLSETSCKFKILSDLLNLLDGIYNVKEKSSFDVAIIARPGKTLDLIDALCLGHKCNFKRYSGTKLKEVSGSNRKHVNLNVHLFPSDMKNLTAEPTTRMKIIISFDISCSLDHDKVLKLRNRSTRVLRLVPINSIEHIALYYHDLVATRNYNDYLKPVTAALVVLRDRVGQLPSELRPIYNKNLEFLTNWLRDPEVNRWPLMDMTSIPMYTASDVEKSLLTEVKFNFDNDDFLKEEETKDNDLNLNFNFNGKTQMIGHIIQPRFKSKNNKKTDFYESKRLEKKYLSNELNADNKRVTGISKEIAMDQILTHTLMSQFNQKLEDFILLNKELESFDRFYDAHNNGMREILSTNQQITTDLAAQERLSNECSQKVTELNEQISKLKDSVIEKQTEIDKIISEELPKAEGAQKWLMADIQIQRLKEEIEKVRSKVDSAGSERKYMLIERDRATQSMEDSVRETEEKQKQIDELRQKIEALKLESDDDKLQELEESRNVYEKTLETNENLKAAMETAFRKVTDSESRSRYVNYSRNGLLSKRNASPTV</sequence>
<protein>
    <recommendedName>
        <fullName evidence="4">HDA1 complex subunit 3</fullName>
    </recommendedName>
</protein>
<dbReference type="InterPro" id="IPR038609">
    <property type="entry name" value="HDA1_su2/3_sf"/>
</dbReference>
<dbReference type="PRINTS" id="PR02093">
    <property type="entry name" value="HDA1SUBUNIT3"/>
</dbReference>
<reference evidence="2" key="1">
    <citation type="journal article" date="2021" name="G3 (Bethesda)">
        <title>Genomic diversity, chromosomal rearrangements, and interspecies hybridization in the ogataea polymorpha species complex.</title>
        <authorList>
            <person name="Hanson S.J."/>
            <person name="Cinneide E.O."/>
            <person name="Salzberg L.I."/>
            <person name="Wolfe K.H."/>
            <person name="McGowan J."/>
            <person name="Fitzpatrick D.A."/>
            <person name="Matlin K."/>
        </authorList>
    </citation>
    <scope>NUCLEOTIDE SEQUENCE</scope>
    <source>
        <strain evidence="2">61-244</strain>
    </source>
</reference>
<organism evidence="2 3">
    <name type="scientific">Pichia angusta</name>
    <name type="common">Yeast</name>
    <name type="synonym">Hansenula polymorpha</name>
    <dbReference type="NCBI Taxonomy" id="870730"/>
    <lineage>
        <taxon>Eukaryota</taxon>
        <taxon>Fungi</taxon>
        <taxon>Dikarya</taxon>
        <taxon>Ascomycota</taxon>
        <taxon>Saccharomycotina</taxon>
        <taxon>Pichiomycetes</taxon>
        <taxon>Pichiales</taxon>
        <taxon>Pichiaceae</taxon>
        <taxon>Ogataea</taxon>
    </lineage>
</organism>
<dbReference type="AlphaFoldDB" id="A0AAN6DDI6"/>
<evidence type="ECO:0000313" key="2">
    <source>
        <dbReference type="EMBL" id="KAG7816006.1"/>
    </source>
</evidence>
<dbReference type="GeneID" id="66129023"/>
<dbReference type="Proteomes" id="UP001196530">
    <property type="component" value="Unassembled WGS sequence"/>
</dbReference>
<dbReference type="EMBL" id="JAHLUX010000012">
    <property type="protein sequence ID" value="KAG7816006.1"/>
    <property type="molecule type" value="Genomic_DNA"/>
</dbReference>
<feature type="coiled-coil region" evidence="1">
    <location>
        <begin position="469"/>
        <end position="503"/>
    </location>
</feature>
<keyword evidence="1" id="KW-0175">Coiled coil</keyword>
<accession>A0AAN6DDI6</accession>
<dbReference type="InterPro" id="IPR026216">
    <property type="entry name" value="HDA3"/>
</dbReference>